<feature type="region of interest" description="Disordered" evidence="1">
    <location>
        <begin position="28"/>
        <end position="50"/>
    </location>
</feature>
<evidence type="ECO:0000256" key="1">
    <source>
        <dbReference type="SAM" id="MobiDB-lite"/>
    </source>
</evidence>
<keyword evidence="2" id="KW-0614">Plasmid</keyword>
<dbReference type="KEGG" id="seh:SeHA_B0002"/>
<geneLocation type="plasmid" evidence="2 3">
    <name>pSL476_3</name>
</geneLocation>
<evidence type="ECO:0000313" key="2">
    <source>
        <dbReference type="EMBL" id="ACF65826.1"/>
    </source>
</evidence>
<accession>A0A6C6ZGW2</accession>
<name>A0A6C6ZGW2_SALHS</name>
<dbReference type="EMBL" id="CP001119">
    <property type="protein sequence ID" value="ACF65826.1"/>
    <property type="molecule type" value="Genomic_DNA"/>
</dbReference>
<sequence>MDAAGLSGGAGCTHRKTADTIAAIAAASGCHREQPEPDSPEGEQRPVVFD</sequence>
<reference evidence="2 3" key="1">
    <citation type="journal article" date="2011" name="J. Bacteriol.">
        <title>Comparative genomics of 28 Salmonella enterica isolates: evidence for CRISPR-mediated adaptive sublineage evolution.</title>
        <authorList>
            <person name="Fricke W.F."/>
            <person name="Mammel M.K."/>
            <person name="McDermott P.F."/>
            <person name="Tartera C."/>
            <person name="White D.G."/>
            <person name="Leclerc J.E."/>
            <person name="Ravel J."/>
            <person name="Cebula T.A."/>
        </authorList>
    </citation>
    <scope>NUCLEOTIDE SEQUENCE [LARGE SCALE GENOMIC DNA]</scope>
    <source>
        <strain evidence="2 3">SL476</strain>
        <plasmid evidence="2 3">pSL476_3</plasmid>
    </source>
</reference>
<protein>
    <submittedName>
        <fullName evidence="2">Uncharacterized protein</fullName>
    </submittedName>
</protein>
<dbReference type="Proteomes" id="UP000001866">
    <property type="component" value="Plasmid pSL476_3"/>
</dbReference>
<gene>
    <name evidence="2" type="ordered locus">SeHA_B0002</name>
</gene>
<proteinExistence type="predicted"/>
<dbReference type="AlphaFoldDB" id="A0A6C6ZGW2"/>
<evidence type="ECO:0000313" key="3">
    <source>
        <dbReference type="Proteomes" id="UP000001866"/>
    </source>
</evidence>
<organism evidence="2 3">
    <name type="scientific">Salmonella heidelberg (strain SL476)</name>
    <dbReference type="NCBI Taxonomy" id="454169"/>
    <lineage>
        <taxon>Bacteria</taxon>
        <taxon>Pseudomonadati</taxon>
        <taxon>Pseudomonadota</taxon>
        <taxon>Gammaproteobacteria</taxon>
        <taxon>Enterobacterales</taxon>
        <taxon>Enterobacteriaceae</taxon>
        <taxon>Salmonella</taxon>
    </lineage>
</organism>